<name>A0A0H5QIV6_9EUKA</name>
<dbReference type="GO" id="GO:0044772">
    <property type="term" value="P:mitotic cell cycle phase transition"/>
    <property type="evidence" value="ECO:0007669"/>
    <property type="project" value="InterPro"/>
</dbReference>
<dbReference type="PIRSF" id="PIRSF001771">
    <property type="entry name" value="Cyclin_A_B_D_E"/>
    <property type="match status" value="1"/>
</dbReference>
<dbReference type="SUPFAM" id="SSF47954">
    <property type="entry name" value="Cyclin-like"/>
    <property type="match status" value="2"/>
</dbReference>
<evidence type="ECO:0000313" key="7">
    <source>
        <dbReference type="EMBL" id="CRZ01928.1"/>
    </source>
</evidence>
<dbReference type="GO" id="GO:0051301">
    <property type="term" value="P:cell division"/>
    <property type="evidence" value="ECO:0007669"/>
    <property type="project" value="UniProtKB-KW"/>
</dbReference>
<dbReference type="InterPro" id="IPR036915">
    <property type="entry name" value="Cyclin-like_sf"/>
</dbReference>
<comment type="similarity">
    <text evidence="4">Belongs to the cyclin family.</text>
</comment>
<dbReference type="PANTHER" id="PTHR10177">
    <property type="entry name" value="CYCLINS"/>
    <property type="match status" value="1"/>
</dbReference>
<feature type="domain" description="Cyclin C-terminal" evidence="6">
    <location>
        <begin position="186"/>
        <end position="286"/>
    </location>
</feature>
<reference evidence="7" key="1">
    <citation type="submission" date="2015-04" db="EMBL/GenBank/DDBJ databases">
        <title>The genome sequence of the plant pathogenic Rhizarian Plasmodiophora brassicae reveals insights in its biotrophic life cycle and the origin of chitin synthesis.</title>
        <authorList>
            <person name="Schwelm A."/>
            <person name="Fogelqvist J."/>
            <person name="Knaust A."/>
            <person name="Julke S."/>
            <person name="Lilja T."/>
            <person name="Dhandapani V."/>
            <person name="Bonilla-Rosso G."/>
            <person name="Karlsson M."/>
            <person name="Shevchenko A."/>
            <person name="Choi S.R."/>
            <person name="Kim H.G."/>
            <person name="Park J.Y."/>
            <person name="Lim Y.P."/>
            <person name="Ludwig-Muller J."/>
            <person name="Dixelius C."/>
        </authorList>
    </citation>
    <scope>NUCLEOTIDE SEQUENCE</scope>
    <source>
        <tissue evidence="7">Potato root galls</tissue>
    </source>
</reference>
<dbReference type="SMART" id="SM01332">
    <property type="entry name" value="Cyclin_C"/>
    <property type="match status" value="1"/>
</dbReference>
<dbReference type="AlphaFoldDB" id="A0A0H5QIV6"/>
<keyword evidence="1" id="KW-0132">Cell division</keyword>
<dbReference type="FunFam" id="1.10.472.10:FF:000001">
    <property type="entry name" value="G2/mitotic-specific cyclin"/>
    <property type="match status" value="1"/>
</dbReference>
<dbReference type="InterPro" id="IPR046965">
    <property type="entry name" value="Cyclin_A/B-like"/>
</dbReference>
<organism evidence="7">
    <name type="scientific">Spongospora subterranea</name>
    <dbReference type="NCBI Taxonomy" id="70186"/>
    <lineage>
        <taxon>Eukaryota</taxon>
        <taxon>Sar</taxon>
        <taxon>Rhizaria</taxon>
        <taxon>Endomyxa</taxon>
        <taxon>Phytomyxea</taxon>
        <taxon>Plasmodiophorida</taxon>
        <taxon>Plasmodiophoridae</taxon>
        <taxon>Spongospora</taxon>
    </lineage>
</organism>
<evidence type="ECO:0000256" key="1">
    <source>
        <dbReference type="ARBA" id="ARBA00022618"/>
    </source>
</evidence>
<evidence type="ECO:0000259" key="6">
    <source>
        <dbReference type="SMART" id="SM01332"/>
    </source>
</evidence>
<feature type="domain" description="Cyclin-like" evidence="5">
    <location>
        <begin position="92"/>
        <end position="177"/>
    </location>
</feature>
<keyword evidence="2 4" id="KW-0195">Cyclin</keyword>
<dbReference type="Pfam" id="PF02984">
    <property type="entry name" value="Cyclin_C"/>
    <property type="match status" value="1"/>
</dbReference>
<dbReference type="GO" id="GO:0016538">
    <property type="term" value="F:cyclin-dependent protein serine/threonine kinase regulator activity"/>
    <property type="evidence" value="ECO:0007669"/>
    <property type="project" value="InterPro"/>
</dbReference>
<dbReference type="InterPro" id="IPR006671">
    <property type="entry name" value="Cyclin_N"/>
</dbReference>
<protein>
    <recommendedName>
        <fullName evidence="8">Cyclin N-terminal domain-containing protein</fullName>
    </recommendedName>
</protein>
<sequence>MTELSTRSRTRSRQALSNISNNELVSTVTKTKTQTILKRSSFRKGKPNQELEQYDVYKNMRFNELRYYRCEDYMTSTLQAHLCHSMRTMLVAWLVEVMEEFKLSSQTLHIAVYILDGFLARHFNVKPCILQLIGITCMFIAAKYEEIHPLDPKDCSYITDYTYTAQQVLSMEQRILVTMQFRISVVTSIEFRHRFQCEHPLVEYLLELTLREPMCLVHKPSELAAAACAYVRAAIGQSIWPSSMQSRTGYTFGALRGLLEEIRNLHWRNFKVPAARYSQLAEILPLASIPSSI</sequence>
<dbReference type="InterPro" id="IPR004367">
    <property type="entry name" value="Cyclin_C-dom"/>
</dbReference>
<dbReference type="InterPro" id="IPR039361">
    <property type="entry name" value="Cyclin"/>
</dbReference>
<proteinExistence type="inferred from homology"/>
<evidence type="ECO:0008006" key="8">
    <source>
        <dbReference type="Google" id="ProtNLM"/>
    </source>
</evidence>
<accession>A0A0H5QIV6</accession>
<evidence type="ECO:0000256" key="4">
    <source>
        <dbReference type="RuleBase" id="RU000383"/>
    </source>
</evidence>
<evidence type="ECO:0000259" key="5">
    <source>
        <dbReference type="SMART" id="SM00385"/>
    </source>
</evidence>
<keyword evidence="3" id="KW-0131">Cell cycle</keyword>
<dbReference type="EMBL" id="HACM01001486">
    <property type="protein sequence ID" value="CRZ01928.1"/>
    <property type="molecule type" value="Transcribed_RNA"/>
</dbReference>
<evidence type="ECO:0000256" key="2">
    <source>
        <dbReference type="ARBA" id="ARBA00023127"/>
    </source>
</evidence>
<dbReference type="Gene3D" id="1.10.472.10">
    <property type="entry name" value="Cyclin-like"/>
    <property type="match status" value="2"/>
</dbReference>
<dbReference type="InterPro" id="IPR013763">
    <property type="entry name" value="Cyclin-like_dom"/>
</dbReference>
<dbReference type="SMART" id="SM00385">
    <property type="entry name" value="CYCLIN"/>
    <property type="match status" value="1"/>
</dbReference>
<evidence type="ECO:0000256" key="3">
    <source>
        <dbReference type="ARBA" id="ARBA00023306"/>
    </source>
</evidence>
<dbReference type="Pfam" id="PF00134">
    <property type="entry name" value="Cyclin_N"/>
    <property type="match status" value="1"/>
</dbReference>